<evidence type="ECO:0000313" key="10">
    <source>
        <dbReference type="Proteomes" id="UP000199305"/>
    </source>
</evidence>
<dbReference type="PROSITE" id="PS00397">
    <property type="entry name" value="RECOMBINASES_1"/>
    <property type="match status" value="1"/>
</dbReference>
<dbReference type="InterPro" id="IPR036162">
    <property type="entry name" value="Resolvase-like_N_sf"/>
</dbReference>
<dbReference type="Gene3D" id="3.40.50.1390">
    <property type="entry name" value="Resolvase, N-terminal catalytic domain"/>
    <property type="match status" value="1"/>
</dbReference>
<dbReference type="InterPro" id="IPR006118">
    <property type="entry name" value="Recombinase_CS"/>
</dbReference>
<dbReference type="GO" id="GO:0003677">
    <property type="term" value="F:DNA binding"/>
    <property type="evidence" value="ECO:0007669"/>
    <property type="project" value="UniProtKB-KW"/>
</dbReference>
<gene>
    <name evidence="9" type="ORF">SAMN05216212_3111</name>
</gene>
<name>A0A1G9EGD9_9GAMM</name>
<dbReference type="Pfam" id="PF00239">
    <property type="entry name" value="Resolvase"/>
    <property type="match status" value="1"/>
</dbReference>
<dbReference type="Pfam" id="PF02796">
    <property type="entry name" value="HTH_7"/>
    <property type="match status" value="1"/>
</dbReference>
<feature type="domain" description="Resolvase/invertase-type recombinase catalytic" evidence="8">
    <location>
        <begin position="3"/>
        <end position="137"/>
    </location>
</feature>
<dbReference type="InterPro" id="IPR006119">
    <property type="entry name" value="Resolv_N"/>
</dbReference>
<dbReference type="EMBL" id="FNFH01000008">
    <property type="protein sequence ID" value="SDK75121.1"/>
    <property type="molecule type" value="Genomic_DNA"/>
</dbReference>
<keyword evidence="3" id="KW-0230">DNA invertase</keyword>
<evidence type="ECO:0000256" key="3">
    <source>
        <dbReference type="ARBA" id="ARBA00023100"/>
    </source>
</evidence>
<dbReference type="OrthoDB" id="9797501at2"/>
<evidence type="ECO:0000256" key="4">
    <source>
        <dbReference type="ARBA" id="ARBA00023125"/>
    </source>
</evidence>
<dbReference type="GO" id="GO:0015074">
    <property type="term" value="P:DNA integration"/>
    <property type="evidence" value="ECO:0007669"/>
    <property type="project" value="UniProtKB-KW"/>
</dbReference>
<accession>A0A1G9EGD9</accession>
<evidence type="ECO:0000313" key="9">
    <source>
        <dbReference type="EMBL" id="SDK75121.1"/>
    </source>
</evidence>
<evidence type="ECO:0000256" key="5">
    <source>
        <dbReference type="ARBA" id="ARBA00023172"/>
    </source>
</evidence>
<dbReference type="InterPro" id="IPR006120">
    <property type="entry name" value="Resolvase_HTH_dom"/>
</dbReference>
<organism evidence="9 10">
    <name type="scientific">Microbulbifer yueqingensis</name>
    <dbReference type="NCBI Taxonomy" id="658219"/>
    <lineage>
        <taxon>Bacteria</taxon>
        <taxon>Pseudomonadati</taxon>
        <taxon>Pseudomonadota</taxon>
        <taxon>Gammaproteobacteria</taxon>
        <taxon>Cellvibrionales</taxon>
        <taxon>Microbulbiferaceae</taxon>
        <taxon>Microbulbifer</taxon>
    </lineage>
</organism>
<sequence length="187" mass="20703">MGETIGYARVSTSGQKIETQALRLQEHGCSKVFQETYTGGSTTGRKALLGLLEYVREGDSVVVTKLDRLARSAMDLGQIASTLEDKKVDLVVLDQKIDTSSPAGKLMFNLIGAFAEFERDLIRERVQEGVNKAKEKGVQFGRKAKLTKQQLESLRNDFAEGELSKGQLAEKYGLSRSSVYRLVKSEH</sequence>
<dbReference type="PANTHER" id="PTHR30461">
    <property type="entry name" value="DNA-INVERTASE FROM LAMBDOID PROPHAGE"/>
    <property type="match status" value="1"/>
</dbReference>
<feature type="active site" description="O-(5'-phospho-DNA)-serine intermediate" evidence="6 7">
    <location>
        <position position="11"/>
    </location>
</feature>
<protein>
    <submittedName>
        <fullName evidence="9">Site-specific DNA recombinase</fullName>
    </submittedName>
</protein>
<proteinExistence type="inferred from homology"/>
<dbReference type="GO" id="GO:0000150">
    <property type="term" value="F:DNA strand exchange activity"/>
    <property type="evidence" value="ECO:0007669"/>
    <property type="project" value="UniProtKB-KW"/>
</dbReference>
<dbReference type="AlphaFoldDB" id="A0A1G9EGD9"/>
<dbReference type="CDD" id="cd03768">
    <property type="entry name" value="SR_ResInv"/>
    <property type="match status" value="1"/>
</dbReference>
<dbReference type="InterPro" id="IPR009057">
    <property type="entry name" value="Homeodomain-like_sf"/>
</dbReference>
<keyword evidence="5" id="KW-0233">DNA recombination</keyword>
<dbReference type="RefSeq" id="WP_091516568.1">
    <property type="nucleotide sequence ID" value="NZ_FNFH01000008.1"/>
</dbReference>
<evidence type="ECO:0000259" key="8">
    <source>
        <dbReference type="PROSITE" id="PS51736"/>
    </source>
</evidence>
<dbReference type="Proteomes" id="UP000199305">
    <property type="component" value="Unassembled WGS sequence"/>
</dbReference>
<dbReference type="PROSITE" id="PS00398">
    <property type="entry name" value="RECOMBINASES_2"/>
    <property type="match status" value="1"/>
</dbReference>
<dbReference type="CDD" id="cd00569">
    <property type="entry name" value="HTH_Hin_like"/>
    <property type="match status" value="1"/>
</dbReference>
<evidence type="ECO:0000256" key="7">
    <source>
        <dbReference type="PROSITE-ProRule" id="PRU10137"/>
    </source>
</evidence>
<reference evidence="10" key="1">
    <citation type="submission" date="2016-10" db="EMBL/GenBank/DDBJ databases">
        <authorList>
            <person name="Varghese N."/>
            <person name="Submissions S."/>
        </authorList>
    </citation>
    <scope>NUCLEOTIDE SEQUENCE [LARGE SCALE GENOMIC DNA]</scope>
    <source>
        <strain evidence="10">CGMCC 1.10658</strain>
    </source>
</reference>
<keyword evidence="10" id="KW-1185">Reference proteome</keyword>
<dbReference type="Gene3D" id="1.10.10.60">
    <property type="entry name" value="Homeodomain-like"/>
    <property type="match status" value="1"/>
</dbReference>
<dbReference type="PANTHER" id="PTHR30461:SF26">
    <property type="entry name" value="RESOLVASE HOMOLOG YNEB"/>
    <property type="match status" value="1"/>
</dbReference>
<dbReference type="FunFam" id="3.40.50.1390:FF:000001">
    <property type="entry name" value="DNA recombinase"/>
    <property type="match status" value="1"/>
</dbReference>
<comment type="similarity">
    <text evidence="1">Belongs to the site-specific recombinase resolvase family.</text>
</comment>
<dbReference type="InterPro" id="IPR050639">
    <property type="entry name" value="SSR_resolvase"/>
</dbReference>
<evidence type="ECO:0000256" key="2">
    <source>
        <dbReference type="ARBA" id="ARBA00022908"/>
    </source>
</evidence>
<dbReference type="PROSITE" id="PS51736">
    <property type="entry name" value="RECOMBINASES_3"/>
    <property type="match status" value="1"/>
</dbReference>
<dbReference type="SMART" id="SM00857">
    <property type="entry name" value="Resolvase"/>
    <property type="match status" value="1"/>
</dbReference>
<evidence type="ECO:0000256" key="1">
    <source>
        <dbReference type="ARBA" id="ARBA00009913"/>
    </source>
</evidence>
<dbReference type="SUPFAM" id="SSF53041">
    <property type="entry name" value="Resolvase-like"/>
    <property type="match status" value="1"/>
</dbReference>
<evidence type="ECO:0000256" key="6">
    <source>
        <dbReference type="PIRSR" id="PIRSR606118-50"/>
    </source>
</evidence>
<keyword evidence="2" id="KW-0229">DNA integration</keyword>
<keyword evidence="4" id="KW-0238">DNA-binding</keyword>
<dbReference type="SUPFAM" id="SSF46689">
    <property type="entry name" value="Homeodomain-like"/>
    <property type="match status" value="1"/>
</dbReference>